<gene>
    <name evidence="1" type="ORF">FJW01_02195</name>
</gene>
<name>A0A506QT54_9GAMM</name>
<dbReference type="EMBL" id="VHJA01000023">
    <property type="protein sequence ID" value="TPV48058.1"/>
    <property type="molecule type" value="Genomic_DNA"/>
</dbReference>
<comment type="caution">
    <text evidence="1">The sequence shown here is derived from an EMBL/GenBank/DDBJ whole genome shotgun (WGS) entry which is preliminary data.</text>
</comment>
<proteinExistence type="predicted"/>
<sequence>MVNLSLKVQCVSADRYALRASLGTRFTRTQVTPRSSAFNANVEDAQMFQMVIPALQSSQQPFSVNA</sequence>
<dbReference type="AlphaFoldDB" id="A0A506QT54"/>
<keyword evidence="2" id="KW-1185">Reference proteome</keyword>
<evidence type="ECO:0000313" key="2">
    <source>
        <dbReference type="Proteomes" id="UP000317747"/>
    </source>
</evidence>
<reference evidence="1 2" key="1">
    <citation type="submission" date="2019-06" db="EMBL/GenBank/DDBJ databases">
        <title>Taxogenomics and systematics of the genus Pantoea.</title>
        <authorList>
            <person name="Tambong J.T."/>
        </authorList>
    </citation>
    <scope>NUCLEOTIDE SEQUENCE [LARGE SCALE GENOMIC DNA]</scope>
    <source>
        <strain evidence="1 2">LMG 24200</strain>
    </source>
</reference>
<organism evidence="1 2">
    <name type="scientific">Pantoea deleyi</name>
    <dbReference type="NCBI Taxonomy" id="470932"/>
    <lineage>
        <taxon>Bacteria</taxon>
        <taxon>Pseudomonadati</taxon>
        <taxon>Pseudomonadota</taxon>
        <taxon>Gammaproteobacteria</taxon>
        <taxon>Enterobacterales</taxon>
        <taxon>Erwiniaceae</taxon>
        <taxon>Pantoea</taxon>
    </lineage>
</organism>
<protein>
    <submittedName>
        <fullName evidence="1">Uncharacterized protein</fullName>
    </submittedName>
</protein>
<dbReference type="Proteomes" id="UP000317747">
    <property type="component" value="Unassembled WGS sequence"/>
</dbReference>
<accession>A0A506QT54</accession>
<evidence type="ECO:0000313" key="1">
    <source>
        <dbReference type="EMBL" id="TPV48058.1"/>
    </source>
</evidence>